<evidence type="ECO:0000256" key="1">
    <source>
        <dbReference type="SAM" id="MobiDB-lite"/>
    </source>
</evidence>
<reference evidence="2" key="1">
    <citation type="submission" date="2018-05" db="EMBL/GenBank/DDBJ databases">
        <authorList>
            <person name="Lanie J.A."/>
            <person name="Ng W.-L."/>
            <person name="Kazmierczak K.M."/>
            <person name="Andrzejewski T.M."/>
            <person name="Davidsen T.M."/>
            <person name="Wayne K.J."/>
            <person name="Tettelin H."/>
            <person name="Glass J.I."/>
            <person name="Rusch D."/>
            <person name="Podicherti R."/>
            <person name="Tsui H.-C.T."/>
            <person name="Winkler M.E."/>
        </authorList>
    </citation>
    <scope>NUCLEOTIDE SEQUENCE</scope>
</reference>
<protein>
    <submittedName>
        <fullName evidence="2">Uncharacterized protein</fullName>
    </submittedName>
</protein>
<accession>A0A382IER3</accession>
<dbReference type="EMBL" id="UINC01066731">
    <property type="protein sequence ID" value="SVB97737.1"/>
    <property type="molecule type" value="Genomic_DNA"/>
</dbReference>
<name>A0A382IER3_9ZZZZ</name>
<feature type="region of interest" description="Disordered" evidence="1">
    <location>
        <begin position="24"/>
        <end position="46"/>
    </location>
</feature>
<dbReference type="AlphaFoldDB" id="A0A382IER3"/>
<evidence type="ECO:0000313" key="2">
    <source>
        <dbReference type="EMBL" id="SVB97737.1"/>
    </source>
</evidence>
<proteinExistence type="predicted"/>
<feature type="non-terminal residue" evidence="2">
    <location>
        <position position="1"/>
    </location>
</feature>
<organism evidence="2">
    <name type="scientific">marine metagenome</name>
    <dbReference type="NCBI Taxonomy" id="408172"/>
    <lineage>
        <taxon>unclassified sequences</taxon>
        <taxon>metagenomes</taxon>
        <taxon>ecological metagenomes</taxon>
    </lineage>
</organism>
<gene>
    <name evidence="2" type="ORF">METZ01_LOCUS250591</name>
</gene>
<sequence>MKKLLYTLFLLMGIAVCQKQANPTPQVLGSEPQRSARHQSTTETVPRRLSYQGLLTKPNGQAIKNGSYIVTFRFFTETEGGLAFWEESQTVDVKDGIISTILGDSTEITKFPVETYLEIDIEGTTLSPRQEMTSVFYSVKSDTAKYAQGGNYYDLDDLPNLSNVAMSGDYDDLSNKPDLTAYATNDTLSGYVLSSTLSTVATTGDYNDLENQPDLSNVATNDTLGSYALTSDLATVATTGDYNDL</sequence>
<feature type="non-terminal residue" evidence="2">
    <location>
        <position position="245"/>
    </location>
</feature>